<reference evidence="5" key="1">
    <citation type="submission" date="2012-05" db="EMBL/GenBank/DDBJ databases">
        <authorList>
            <person name="Krishnakumar V."/>
            <person name="Cheung F."/>
            <person name="Xiao Y."/>
            <person name="Chan A."/>
            <person name="Moskal W.A."/>
            <person name="Town C.D."/>
        </authorList>
    </citation>
    <scope>NUCLEOTIDE SEQUENCE</scope>
</reference>
<dbReference type="FunFam" id="3.90.180.10:FF:000100">
    <property type="entry name" value="Putative cinnamyl alcohol dehydrogenase 6"/>
    <property type="match status" value="1"/>
</dbReference>
<organism evidence="5">
    <name type="scientific">Lotus japonicus</name>
    <name type="common">Lotus corniculatus var. japonicus</name>
    <dbReference type="NCBI Taxonomy" id="34305"/>
    <lineage>
        <taxon>Eukaryota</taxon>
        <taxon>Viridiplantae</taxon>
        <taxon>Streptophyta</taxon>
        <taxon>Embryophyta</taxon>
        <taxon>Tracheophyta</taxon>
        <taxon>Spermatophyta</taxon>
        <taxon>Magnoliopsida</taxon>
        <taxon>eudicotyledons</taxon>
        <taxon>Gunneridae</taxon>
        <taxon>Pentapetalae</taxon>
        <taxon>rosids</taxon>
        <taxon>fabids</taxon>
        <taxon>Fabales</taxon>
        <taxon>Fabaceae</taxon>
        <taxon>Papilionoideae</taxon>
        <taxon>50 kb inversion clade</taxon>
        <taxon>NPAAA clade</taxon>
        <taxon>Hologalegina</taxon>
        <taxon>robinioid clade</taxon>
        <taxon>Loteae</taxon>
        <taxon>Lotus</taxon>
    </lineage>
</organism>
<evidence type="ECO:0000313" key="5">
    <source>
        <dbReference type="EMBL" id="AFK44544.1"/>
    </source>
</evidence>
<name>I3SWA2_LOTJA</name>
<dbReference type="PANTHER" id="PTHR42683">
    <property type="entry name" value="ALDEHYDE REDUCTASE"/>
    <property type="match status" value="1"/>
</dbReference>
<dbReference type="Gene3D" id="3.40.50.720">
    <property type="entry name" value="NAD(P)-binding Rossmann-like Domain"/>
    <property type="match status" value="1"/>
</dbReference>
<dbReference type="GO" id="GO:0009809">
    <property type="term" value="P:lignin biosynthetic process"/>
    <property type="evidence" value="ECO:0007669"/>
    <property type="project" value="UniProtKB-ARBA"/>
</dbReference>
<dbReference type="EMBL" id="BT144750">
    <property type="protein sequence ID" value="AFK44544.1"/>
    <property type="molecule type" value="mRNA"/>
</dbReference>
<protein>
    <recommendedName>
        <fullName evidence="6">Alcohol dehydrogenase-like C-terminal domain-containing protein</fullName>
    </recommendedName>
</protein>
<evidence type="ECO:0008006" key="6">
    <source>
        <dbReference type="Google" id="ProtNLM"/>
    </source>
</evidence>
<dbReference type="InterPro" id="IPR036291">
    <property type="entry name" value="NAD(P)-bd_dom_sf"/>
</dbReference>
<accession>I3SWA2</accession>
<keyword evidence="2" id="KW-0479">Metal-binding</keyword>
<keyword evidence="4" id="KW-0560">Oxidoreductase</keyword>
<dbReference type="Gene3D" id="3.90.180.10">
    <property type="entry name" value="Medium-chain alcohol dehydrogenases, catalytic domain"/>
    <property type="match status" value="1"/>
</dbReference>
<evidence type="ECO:0000256" key="3">
    <source>
        <dbReference type="ARBA" id="ARBA00022833"/>
    </source>
</evidence>
<sequence length="93" mass="10197">MALLKSFGVLALVGFPGEIKIHPGLLIMGSRTVSGSGVGGTKEIRDMIEFCVANEIHPNIEVVPIQYANEALDRVIKKDVKYRFVIDIENSLN</sequence>
<proteinExistence type="evidence at transcript level"/>
<dbReference type="GO" id="GO:0046872">
    <property type="term" value="F:metal ion binding"/>
    <property type="evidence" value="ECO:0007669"/>
    <property type="project" value="UniProtKB-KW"/>
</dbReference>
<keyword evidence="3" id="KW-0862">Zinc</keyword>
<comment type="similarity">
    <text evidence="1">Belongs to the zinc-containing alcohol dehydrogenase family.</text>
</comment>
<dbReference type="InterPro" id="IPR047109">
    <property type="entry name" value="CAD-like"/>
</dbReference>
<evidence type="ECO:0000256" key="2">
    <source>
        <dbReference type="ARBA" id="ARBA00022723"/>
    </source>
</evidence>
<dbReference type="AlphaFoldDB" id="I3SWA2"/>
<evidence type="ECO:0000256" key="4">
    <source>
        <dbReference type="ARBA" id="ARBA00023002"/>
    </source>
</evidence>
<dbReference type="GO" id="GO:0016616">
    <property type="term" value="F:oxidoreductase activity, acting on the CH-OH group of donors, NAD or NADP as acceptor"/>
    <property type="evidence" value="ECO:0007669"/>
    <property type="project" value="InterPro"/>
</dbReference>
<evidence type="ECO:0000256" key="1">
    <source>
        <dbReference type="ARBA" id="ARBA00008072"/>
    </source>
</evidence>
<dbReference type="SUPFAM" id="SSF51735">
    <property type="entry name" value="NAD(P)-binding Rossmann-fold domains"/>
    <property type="match status" value="1"/>
</dbReference>